<evidence type="ECO:0000256" key="1">
    <source>
        <dbReference type="SAM" id="MobiDB-lite"/>
    </source>
</evidence>
<proteinExistence type="predicted"/>
<dbReference type="EMBL" id="AP005785">
    <property type="protein sequence ID" value="BAD34010.1"/>
    <property type="molecule type" value="Genomic_DNA"/>
</dbReference>
<dbReference type="EMBL" id="AP005849">
    <property type="protein sequence ID" value="BAD16482.1"/>
    <property type="molecule type" value="Genomic_DNA"/>
</dbReference>
<reference evidence="4" key="4">
    <citation type="journal article" date="2008" name="Nucleic Acids Res.">
        <title>The rice annotation project database (RAP-DB): 2008 update.</title>
        <authorList>
            <consortium name="The rice annotation project (RAP)"/>
        </authorList>
    </citation>
    <scope>GENOME REANNOTATION</scope>
    <source>
        <strain evidence="4">cv. Nipponbare</strain>
    </source>
</reference>
<dbReference type="Proteomes" id="UP000000763">
    <property type="component" value="Chromosome 2"/>
</dbReference>
<feature type="region of interest" description="Disordered" evidence="1">
    <location>
        <begin position="1"/>
        <end position="38"/>
    </location>
</feature>
<dbReference type="AlphaFoldDB" id="Q6YUT8"/>
<name>Q6YUT8_ORYSJ</name>
<evidence type="ECO:0000313" key="4">
    <source>
        <dbReference type="Proteomes" id="UP000000763"/>
    </source>
</evidence>
<sequence>MDGTARPKLGGRRGLCSRNGPGPKLHDSPATSSPLSFLWRRRGGGRRREVVSQSTVPAAMEIRRRLHRLGSHDAWILTSLFDHSTSLILPIYCE</sequence>
<gene>
    <name evidence="2" type="ORF">OSJNBb0031B09.28</name>
    <name evidence="3" type="ORF">P0453H10.3</name>
</gene>
<protein>
    <submittedName>
        <fullName evidence="2">Uncharacterized protein</fullName>
    </submittedName>
</protein>
<organism evidence="2 4">
    <name type="scientific">Oryza sativa subsp. japonica</name>
    <name type="common">Rice</name>
    <dbReference type="NCBI Taxonomy" id="39947"/>
    <lineage>
        <taxon>Eukaryota</taxon>
        <taxon>Viridiplantae</taxon>
        <taxon>Streptophyta</taxon>
        <taxon>Embryophyta</taxon>
        <taxon>Tracheophyta</taxon>
        <taxon>Spermatophyta</taxon>
        <taxon>Magnoliopsida</taxon>
        <taxon>Liliopsida</taxon>
        <taxon>Poales</taxon>
        <taxon>Poaceae</taxon>
        <taxon>BOP clade</taxon>
        <taxon>Oryzoideae</taxon>
        <taxon>Oryzeae</taxon>
        <taxon>Oryzinae</taxon>
        <taxon>Oryza</taxon>
        <taxon>Oryza sativa</taxon>
    </lineage>
</organism>
<evidence type="ECO:0000313" key="2">
    <source>
        <dbReference type="EMBL" id="BAD16482.1"/>
    </source>
</evidence>
<reference evidence="4" key="3">
    <citation type="journal article" date="2005" name="Nature">
        <title>The map-based sequence of the rice genome.</title>
        <authorList>
            <consortium name="International rice genome sequencing project (IRGSP)"/>
            <person name="Matsumoto T."/>
            <person name="Wu J."/>
            <person name="Kanamori H."/>
            <person name="Katayose Y."/>
            <person name="Fujisawa M."/>
            <person name="Namiki N."/>
            <person name="Mizuno H."/>
            <person name="Yamamoto K."/>
            <person name="Antonio B.A."/>
            <person name="Baba T."/>
            <person name="Sakata K."/>
            <person name="Nagamura Y."/>
            <person name="Aoki H."/>
            <person name="Arikawa K."/>
            <person name="Arita K."/>
            <person name="Bito T."/>
            <person name="Chiden Y."/>
            <person name="Fujitsuka N."/>
            <person name="Fukunaka R."/>
            <person name="Hamada M."/>
            <person name="Harada C."/>
            <person name="Hayashi A."/>
            <person name="Hijishita S."/>
            <person name="Honda M."/>
            <person name="Hosokawa S."/>
            <person name="Ichikawa Y."/>
            <person name="Idonuma A."/>
            <person name="Iijima M."/>
            <person name="Ikeda M."/>
            <person name="Ikeno M."/>
            <person name="Ito K."/>
            <person name="Ito S."/>
            <person name="Ito T."/>
            <person name="Ito Y."/>
            <person name="Ito Y."/>
            <person name="Iwabuchi A."/>
            <person name="Kamiya K."/>
            <person name="Karasawa W."/>
            <person name="Kurita K."/>
            <person name="Katagiri S."/>
            <person name="Kikuta A."/>
            <person name="Kobayashi H."/>
            <person name="Kobayashi N."/>
            <person name="Machita K."/>
            <person name="Maehara T."/>
            <person name="Masukawa M."/>
            <person name="Mizubayashi T."/>
            <person name="Mukai Y."/>
            <person name="Nagasaki H."/>
            <person name="Nagata Y."/>
            <person name="Naito S."/>
            <person name="Nakashima M."/>
            <person name="Nakama Y."/>
            <person name="Nakamichi Y."/>
            <person name="Nakamura M."/>
            <person name="Meguro A."/>
            <person name="Negishi M."/>
            <person name="Ohta I."/>
            <person name="Ohta T."/>
            <person name="Okamoto M."/>
            <person name="Ono N."/>
            <person name="Saji S."/>
            <person name="Sakaguchi M."/>
            <person name="Sakai K."/>
            <person name="Shibata M."/>
            <person name="Shimokawa T."/>
            <person name="Song J."/>
            <person name="Takazaki Y."/>
            <person name="Terasawa K."/>
            <person name="Tsugane M."/>
            <person name="Tsuji K."/>
            <person name="Ueda S."/>
            <person name="Waki K."/>
            <person name="Yamagata H."/>
            <person name="Yamamoto M."/>
            <person name="Yamamoto S."/>
            <person name="Yamane H."/>
            <person name="Yoshiki S."/>
            <person name="Yoshihara R."/>
            <person name="Yukawa K."/>
            <person name="Zhong H."/>
            <person name="Yano M."/>
            <person name="Yuan Q."/>
            <person name="Ouyang S."/>
            <person name="Liu J."/>
            <person name="Jones K.M."/>
            <person name="Gansberger K."/>
            <person name="Moffat K."/>
            <person name="Hill J."/>
            <person name="Bera J."/>
            <person name="Fadrosh D."/>
            <person name="Jin S."/>
            <person name="Johri S."/>
            <person name="Kim M."/>
            <person name="Overton L."/>
            <person name="Reardon M."/>
            <person name="Tsitrin T."/>
            <person name="Vuong H."/>
            <person name="Weaver B."/>
            <person name="Ciecko A."/>
            <person name="Tallon L."/>
            <person name="Jackson J."/>
            <person name="Pai G."/>
            <person name="Aken S.V."/>
            <person name="Utterback T."/>
            <person name="Reidmuller S."/>
            <person name="Feldblyum T."/>
            <person name="Hsiao J."/>
            <person name="Zismann V."/>
            <person name="Iobst S."/>
            <person name="de Vazeille A.R."/>
            <person name="Buell C.R."/>
            <person name="Ying K."/>
            <person name="Li Y."/>
            <person name="Lu T."/>
            <person name="Huang Y."/>
            <person name="Zhao Q."/>
            <person name="Feng Q."/>
            <person name="Zhang L."/>
            <person name="Zhu J."/>
            <person name="Weng Q."/>
            <person name="Mu J."/>
            <person name="Lu Y."/>
            <person name="Fan D."/>
            <person name="Liu Y."/>
            <person name="Guan J."/>
            <person name="Zhang Y."/>
            <person name="Yu S."/>
            <person name="Liu X."/>
            <person name="Zhang Y."/>
            <person name="Hong G."/>
            <person name="Han B."/>
            <person name="Choisne N."/>
            <person name="Demange N."/>
            <person name="Orjeda G."/>
            <person name="Samain S."/>
            <person name="Cattolico L."/>
            <person name="Pelletier E."/>
            <person name="Couloux A."/>
            <person name="Segurens B."/>
            <person name="Wincker P."/>
            <person name="D'Hont A."/>
            <person name="Scarpelli C."/>
            <person name="Weissenbach J."/>
            <person name="Salanoubat M."/>
            <person name="Quetier F."/>
            <person name="Yu Y."/>
            <person name="Kim H.R."/>
            <person name="Rambo T."/>
            <person name="Currie J."/>
            <person name="Collura K."/>
            <person name="Luo M."/>
            <person name="Yang T."/>
            <person name="Ammiraju J.S.S."/>
            <person name="Engler F."/>
            <person name="Soderlund C."/>
            <person name="Wing R.A."/>
            <person name="Palmer L.E."/>
            <person name="de la Bastide M."/>
            <person name="Spiegel L."/>
            <person name="Nascimento L."/>
            <person name="Zutavern T."/>
            <person name="O'Shaughnessy A."/>
            <person name="Dike S."/>
            <person name="Dedhia N."/>
            <person name="Preston R."/>
            <person name="Balija V."/>
            <person name="McCombie W.R."/>
            <person name="Chow T."/>
            <person name="Chen H."/>
            <person name="Chung M."/>
            <person name="Chen C."/>
            <person name="Shaw J."/>
            <person name="Wu H."/>
            <person name="Hsiao K."/>
            <person name="Chao Y."/>
            <person name="Chu M."/>
            <person name="Cheng C."/>
            <person name="Hour A."/>
            <person name="Lee P."/>
            <person name="Lin S."/>
            <person name="Lin Y."/>
            <person name="Liou J."/>
            <person name="Liu S."/>
            <person name="Hsing Y."/>
            <person name="Raghuvanshi S."/>
            <person name="Mohanty A."/>
            <person name="Bharti A.K."/>
            <person name="Gaur A."/>
            <person name="Gupta V."/>
            <person name="Kumar D."/>
            <person name="Ravi V."/>
            <person name="Vij S."/>
            <person name="Kapur A."/>
            <person name="Khurana P."/>
            <person name="Khurana P."/>
            <person name="Khurana J.P."/>
            <person name="Tyagi A.K."/>
            <person name="Gaikwad K."/>
            <person name="Singh A."/>
            <person name="Dalal V."/>
            <person name="Srivastava S."/>
            <person name="Dixit A."/>
            <person name="Pal A.K."/>
            <person name="Ghazi I.A."/>
            <person name="Yadav M."/>
            <person name="Pandit A."/>
            <person name="Bhargava A."/>
            <person name="Sureshbabu K."/>
            <person name="Batra K."/>
            <person name="Sharma T.R."/>
            <person name="Mohapatra T."/>
            <person name="Singh N.K."/>
            <person name="Messing J."/>
            <person name="Nelson A.B."/>
            <person name="Fuks G."/>
            <person name="Kavchok S."/>
            <person name="Keizer G."/>
            <person name="Linton E."/>
            <person name="Llaca V."/>
            <person name="Song R."/>
            <person name="Tanyolac B."/>
            <person name="Young S."/>
            <person name="Ho-Il K."/>
            <person name="Hahn J.H."/>
            <person name="Sangsakoo G."/>
            <person name="Vanavichit A."/>
            <person name="de Mattos Luiz.A.T."/>
            <person name="Zimmer P.D."/>
            <person name="Malone G."/>
            <person name="Dellagostin O."/>
            <person name="de Oliveira A.C."/>
            <person name="Bevan M."/>
            <person name="Bancroft I."/>
            <person name="Minx P."/>
            <person name="Cordum H."/>
            <person name="Wilson R."/>
            <person name="Cheng Z."/>
            <person name="Jin W."/>
            <person name="Jiang J."/>
            <person name="Leong S.A."/>
            <person name="Iwama H."/>
            <person name="Gojobori T."/>
            <person name="Itoh T."/>
            <person name="Niimura Y."/>
            <person name="Fujii Y."/>
            <person name="Habara T."/>
            <person name="Sakai H."/>
            <person name="Sato Y."/>
            <person name="Wilson G."/>
            <person name="Kumar K."/>
            <person name="McCouch S."/>
            <person name="Juretic N."/>
            <person name="Hoen D."/>
            <person name="Wright S."/>
            <person name="Bruskiewich R."/>
            <person name="Bureau T."/>
            <person name="Miyao A."/>
            <person name="Hirochika H."/>
            <person name="Nishikawa T."/>
            <person name="Kadowaki K."/>
            <person name="Sugiura M."/>
            <person name="Burr B."/>
            <person name="Sasaki T."/>
        </authorList>
    </citation>
    <scope>NUCLEOTIDE SEQUENCE [LARGE SCALE GENOMIC DNA]</scope>
    <source>
        <strain evidence="4">cv. Nipponbare</strain>
    </source>
</reference>
<reference evidence="3" key="1">
    <citation type="submission" date="2002-09" db="EMBL/GenBank/DDBJ databases">
        <title>Oryza sativa nipponbare(GA3) genomic DNA, chromosome 2, PAC clone:P0453H10.</title>
        <authorList>
            <person name="Sasaki T."/>
            <person name="Matsumoto T."/>
            <person name="Katayose Y."/>
        </authorList>
    </citation>
    <scope>NUCLEOTIDE SEQUENCE</scope>
</reference>
<evidence type="ECO:0000313" key="3">
    <source>
        <dbReference type="EMBL" id="BAD34010.1"/>
    </source>
</evidence>
<accession>Q6YUT8</accession>
<reference evidence="2" key="2">
    <citation type="submission" date="2002-10" db="EMBL/GenBank/DDBJ databases">
        <title>Oryza sativa nipponbare(GA3) genomic DNA, chromosome 2, BAC clone:OSJNBb0031B09.</title>
        <authorList>
            <person name="Sasaki T."/>
            <person name="Matsumoto T."/>
            <person name="Katayose Y."/>
        </authorList>
    </citation>
    <scope>NUCLEOTIDE SEQUENCE</scope>
</reference>